<dbReference type="VEuPathDB" id="FungiDB:RhiirA1_470317"/>
<dbReference type="VEuPathDB" id="FungiDB:FUN_001164"/>
<dbReference type="EMBL" id="LLXI01001844">
    <property type="protein sequence ID" value="PKY55395.1"/>
    <property type="molecule type" value="Genomic_DNA"/>
</dbReference>
<feature type="domain" description="C17orf113 probable zinc finger" evidence="1">
    <location>
        <begin position="1"/>
        <end position="48"/>
    </location>
</feature>
<comment type="caution">
    <text evidence="2">The sequence shown here is derived from an EMBL/GenBank/DDBJ whole genome shotgun (WGS) entry which is preliminary data.</text>
</comment>
<dbReference type="VEuPathDB" id="FungiDB:RhiirA1_451183"/>
<accession>A0A2I1H961</accession>
<gene>
    <name evidence="2" type="ORF">RhiirA4_474808</name>
</gene>
<evidence type="ECO:0000313" key="2">
    <source>
        <dbReference type="EMBL" id="PKY55395.1"/>
    </source>
</evidence>
<organism evidence="2 3">
    <name type="scientific">Rhizophagus irregularis</name>
    <dbReference type="NCBI Taxonomy" id="588596"/>
    <lineage>
        <taxon>Eukaryota</taxon>
        <taxon>Fungi</taxon>
        <taxon>Fungi incertae sedis</taxon>
        <taxon>Mucoromycota</taxon>
        <taxon>Glomeromycotina</taxon>
        <taxon>Glomeromycetes</taxon>
        <taxon>Glomerales</taxon>
        <taxon>Glomeraceae</taxon>
        <taxon>Rhizophagus</taxon>
    </lineage>
</organism>
<dbReference type="Pfam" id="PF25431">
    <property type="entry name" value="zf-C17orf113"/>
    <property type="match status" value="1"/>
</dbReference>
<reference evidence="2 3" key="1">
    <citation type="submission" date="2015-10" db="EMBL/GenBank/DDBJ databases">
        <title>Genome analyses suggest a sexual origin of heterokaryosis in a supposedly ancient asexual fungus.</title>
        <authorList>
            <person name="Ropars J."/>
            <person name="Sedzielewska K."/>
            <person name="Noel J."/>
            <person name="Charron P."/>
            <person name="Farinelli L."/>
            <person name="Marton T."/>
            <person name="Kruger M."/>
            <person name="Pelin A."/>
            <person name="Brachmann A."/>
            <person name="Corradi N."/>
        </authorList>
    </citation>
    <scope>NUCLEOTIDE SEQUENCE [LARGE SCALE GENOMIC DNA]</scope>
    <source>
        <strain evidence="2 3">A4</strain>
    </source>
</reference>
<dbReference type="Proteomes" id="UP000234323">
    <property type="component" value="Unassembled WGS sequence"/>
</dbReference>
<dbReference type="VEuPathDB" id="FungiDB:RhiirFUN_021317"/>
<name>A0A2I1H961_9GLOM</name>
<dbReference type="PANTHER" id="PTHR46880">
    <property type="entry name" value="RAS-ASSOCIATING DOMAIN-CONTAINING PROTEIN"/>
    <property type="match status" value="1"/>
</dbReference>
<dbReference type="PANTHER" id="PTHR46880:SF5">
    <property type="entry name" value="DUF4371 DOMAIN-CONTAINING PROTEIN"/>
    <property type="match status" value="1"/>
</dbReference>
<dbReference type="InterPro" id="IPR057456">
    <property type="entry name" value="Znf_C17orf113"/>
</dbReference>
<evidence type="ECO:0000313" key="3">
    <source>
        <dbReference type="Proteomes" id="UP000234323"/>
    </source>
</evidence>
<sequence length="354" mass="41184">MFCTLCIKHKMKNKFATEGAANISKKSVVKEHVKCKDHTDAEKLETARIQMESLQNQIFLSDANVRHIIAVILLPFTIEMMRESETPNISDGLITYTNEISGREFLIVIAKTIEDEIWKELSDVVGFGIMIDESTDIIITKHLDIYVSTCNTVEYNVQRFIDETNPFGNNSVEYMGHNLSFTEQDYDEFLMDVYSYSTSILSELQQRFPNRSLFTSMKILNPQEWPKNSQDLLFFGDDELENLLEYYKHLNIHNNVQCSPLFDVNKCRQEWAGFKLVVSNNLSSKDIDVIFPLLIQDYNDTFPNIIKLIQLVYCIPFSSVECERGFRGPESSKFNYNREYTIWSNQKRRIGVEK</sequence>
<dbReference type="AlphaFoldDB" id="A0A2I1H961"/>
<keyword evidence="3" id="KW-1185">Reference proteome</keyword>
<protein>
    <recommendedName>
        <fullName evidence="1">C17orf113 probable zinc finger domain-containing protein</fullName>
    </recommendedName>
</protein>
<dbReference type="VEuPathDB" id="FungiDB:FUN_019433"/>
<proteinExistence type="predicted"/>
<evidence type="ECO:0000259" key="1">
    <source>
        <dbReference type="Pfam" id="PF25431"/>
    </source>
</evidence>